<name>A0ABV8PKJ8_9FLAO</name>
<protein>
    <submittedName>
        <fullName evidence="2">GNAT family N-acetyltransferase</fullName>
        <ecNumber evidence="2">2.3.-.-</ecNumber>
    </submittedName>
</protein>
<evidence type="ECO:0000313" key="2">
    <source>
        <dbReference type="EMBL" id="MFC4219688.1"/>
    </source>
</evidence>
<dbReference type="Pfam" id="PF13302">
    <property type="entry name" value="Acetyltransf_3"/>
    <property type="match status" value="1"/>
</dbReference>
<dbReference type="EMBL" id="JBHSCL010000004">
    <property type="protein sequence ID" value="MFC4219688.1"/>
    <property type="molecule type" value="Genomic_DNA"/>
</dbReference>
<keyword evidence="2" id="KW-0808">Transferase</keyword>
<dbReference type="InterPro" id="IPR016181">
    <property type="entry name" value="Acyl_CoA_acyltransferase"/>
</dbReference>
<dbReference type="Proteomes" id="UP001595841">
    <property type="component" value="Unassembled WGS sequence"/>
</dbReference>
<sequence>MKTILETERLLILEASHNDADFILQLLNSPSWLKFIGDKGVTTKKQALTYIDESLIDSYKKNGFGLYKLCLKSSLIPVGLCGFLQRDYLNHPDIGFALLPEFEGQGLMLEACHVLMNHAESTLKFECVMAIVLPINDKSCRLLEKIGLRNVGTITSKTGGEKLLLFSNKKSRSN</sequence>
<organism evidence="2 3">
    <name type="scientific">Flagellimonas marina</name>
    <dbReference type="NCBI Taxonomy" id="1775168"/>
    <lineage>
        <taxon>Bacteria</taxon>
        <taxon>Pseudomonadati</taxon>
        <taxon>Bacteroidota</taxon>
        <taxon>Flavobacteriia</taxon>
        <taxon>Flavobacteriales</taxon>
        <taxon>Flavobacteriaceae</taxon>
        <taxon>Flagellimonas</taxon>
    </lineage>
</organism>
<dbReference type="GO" id="GO:0016746">
    <property type="term" value="F:acyltransferase activity"/>
    <property type="evidence" value="ECO:0007669"/>
    <property type="project" value="UniProtKB-KW"/>
</dbReference>
<dbReference type="PANTHER" id="PTHR43792:SF1">
    <property type="entry name" value="N-ACETYLTRANSFERASE DOMAIN-CONTAINING PROTEIN"/>
    <property type="match status" value="1"/>
</dbReference>
<dbReference type="RefSeq" id="WP_379763054.1">
    <property type="nucleotide sequence ID" value="NZ_JBHSCL010000004.1"/>
</dbReference>
<feature type="domain" description="N-acetyltransferase" evidence="1">
    <location>
        <begin position="9"/>
        <end position="149"/>
    </location>
</feature>
<gene>
    <name evidence="2" type="ORF">ACFOWS_06075</name>
</gene>
<comment type="caution">
    <text evidence="2">The sequence shown here is derived from an EMBL/GenBank/DDBJ whole genome shotgun (WGS) entry which is preliminary data.</text>
</comment>
<dbReference type="Gene3D" id="3.40.630.30">
    <property type="match status" value="1"/>
</dbReference>
<accession>A0ABV8PKJ8</accession>
<dbReference type="InterPro" id="IPR051531">
    <property type="entry name" value="N-acetyltransferase"/>
</dbReference>
<proteinExistence type="predicted"/>
<keyword evidence="2" id="KW-0012">Acyltransferase</keyword>
<dbReference type="SUPFAM" id="SSF55729">
    <property type="entry name" value="Acyl-CoA N-acyltransferases (Nat)"/>
    <property type="match status" value="1"/>
</dbReference>
<keyword evidence="3" id="KW-1185">Reference proteome</keyword>
<dbReference type="EC" id="2.3.-.-" evidence="2"/>
<reference evidence="3" key="1">
    <citation type="journal article" date="2019" name="Int. J. Syst. Evol. Microbiol.">
        <title>The Global Catalogue of Microorganisms (GCM) 10K type strain sequencing project: providing services to taxonomists for standard genome sequencing and annotation.</title>
        <authorList>
            <consortium name="The Broad Institute Genomics Platform"/>
            <consortium name="The Broad Institute Genome Sequencing Center for Infectious Disease"/>
            <person name="Wu L."/>
            <person name="Ma J."/>
        </authorList>
    </citation>
    <scope>NUCLEOTIDE SEQUENCE [LARGE SCALE GENOMIC DNA]</scope>
    <source>
        <strain evidence="3">CGMCC 1.15774</strain>
    </source>
</reference>
<dbReference type="PANTHER" id="PTHR43792">
    <property type="entry name" value="GNAT FAMILY, PUTATIVE (AFU_ORTHOLOGUE AFUA_3G00765)-RELATED-RELATED"/>
    <property type="match status" value="1"/>
</dbReference>
<evidence type="ECO:0000313" key="3">
    <source>
        <dbReference type="Proteomes" id="UP001595841"/>
    </source>
</evidence>
<evidence type="ECO:0000259" key="1">
    <source>
        <dbReference type="Pfam" id="PF13302"/>
    </source>
</evidence>
<dbReference type="InterPro" id="IPR000182">
    <property type="entry name" value="GNAT_dom"/>
</dbReference>